<dbReference type="Gramene" id="Jr10_08190_p1">
    <property type="protein sequence ID" value="cds.Jr10_08190_p1"/>
    <property type="gene ID" value="Jr10_08190"/>
</dbReference>
<organism evidence="4 5">
    <name type="scientific">Juglans regia</name>
    <name type="common">English walnut</name>
    <dbReference type="NCBI Taxonomy" id="51240"/>
    <lineage>
        <taxon>Eukaryota</taxon>
        <taxon>Viridiplantae</taxon>
        <taxon>Streptophyta</taxon>
        <taxon>Embryophyta</taxon>
        <taxon>Tracheophyta</taxon>
        <taxon>Spermatophyta</taxon>
        <taxon>Magnoliopsida</taxon>
        <taxon>eudicotyledons</taxon>
        <taxon>Gunneridae</taxon>
        <taxon>Pentapetalae</taxon>
        <taxon>rosids</taxon>
        <taxon>fabids</taxon>
        <taxon>Fagales</taxon>
        <taxon>Juglandaceae</taxon>
        <taxon>Juglans</taxon>
    </lineage>
</organism>
<dbReference type="PANTHER" id="PTHR37610">
    <property type="entry name" value="CCHC-TYPE DOMAIN-CONTAINING PROTEIN"/>
    <property type="match status" value="1"/>
</dbReference>
<reference evidence="4" key="1">
    <citation type="submission" date="2015-10" db="EMBL/GenBank/DDBJ databases">
        <authorList>
            <person name="Martinez-Garcia P.J."/>
            <person name="Crepeau M.W."/>
            <person name="Puiu D."/>
            <person name="Gonzalez-Ibeas D."/>
            <person name="Whalen J."/>
            <person name="Stevens K."/>
            <person name="Paul R."/>
            <person name="Butterfield T."/>
            <person name="Britton M."/>
            <person name="Reagan R."/>
            <person name="Chakraborty S."/>
            <person name="Walawage S.L."/>
            <person name="Vasquez-Gross H.A."/>
            <person name="Cardeno C."/>
            <person name="Famula R."/>
            <person name="Pratt K."/>
            <person name="Kuruganti S."/>
            <person name="Aradhya M.K."/>
            <person name="Leslie C.A."/>
            <person name="Dandekar A.M."/>
            <person name="Salzberg S.L."/>
            <person name="Wegrzyn J.L."/>
            <person name="Langley C.H."/>
            <person name="Neale D.B."/>
        </authorList>
    </citation>
    <scope>NUCLEOTIDE SEQUENCE</scope>
    <source>
        <tissue evidence="4">Leaves</tissue>
    </source>
</reference>
<dbReference type="AlphaFoldDB" id="A0A833US28"/>
<evidence type="ECO:0000259" key="2">
    <source>
        <dbReference type="Pfam" id="PF03732"/>
    </source>
</evidence>
<dbReference type="Pfam" id="PF03732">
    <property type="entry name" value="Retrotrans_gag"/>
    <property type="match status" value="1"/>
</dbReference>
<dbReference type="InterPro" id="IPR005162">
    <property type="entry name" value="Retrotrans_gag_dom"/>
</dbReference>
<dbReference type="InterPro" id="IPR029472">
    <property type="entry name" value="Copia-like_N"/>
</dbReference>
<feature type="region of interest" description="Disordered" evidence="1">
    <location>
        <begin position="1"/>
        <end position="32"/>
    </location>
</feature>
<evidence type="ECO:0000313" key="5">
    <source>
        <dbReference type="Proteomes" id="UP000619265"/>
    </source>
</evidence>
<proteinExistence type="predicted"/>
<feature type="domain" description="Retrotransposon gag" evidence="2">
    <location>
        <begin position="122"/>
        <end position="195"/>
    </location>
</feature>
<name>A0A833US28_JUGRE</name>
<dbReference type="EMBL" id="LIHL02000010">
    <property type="protein sequence ID" value="KAF5457755.1"/>
    <property type="molecule type" value="Genomic_DNA"/>
</dbReference>
<dbReference type="PANTHER" id="PTHR37610:SF100">
    <property type="entry name" value="COPIA-LIKE POLYPROTEIN_RETROTRANSPOSON"/>
    <property type="match status" value="1"/>
</dbReference>
<feature type="domain" description="Retrotransposon Copia-like N-terminal" evidence="3">
    <location>
        <begin position="61"/>
        <end position="104"/>
    </location>
</feature>
<protein>
    <recommendedName>
        <fullName evidence="6">Retrotransposon Copia-like N-terminal domain-containing protein</fullName>
    </recommendedName>
</protein>
<dbReference type="Proteomes" id="UP000619265">
    <property type="component" value="Unassembled WGS sequence"/>
</dbReference>
<sequence>MANPSEHSADTTSHHSDSHSVHSDSHSIHSNQNANTFHANNMARFLNLSDHGNPFRLDNGDNPAVILVTDLLTADNYATWSRAMRCALRAKNKVGFITGDIPRPHDPDDPLLALWERCNDMVVSWIQNSISSSIKSSVVFVDDARDIWLDLQHRFSQQNGPRIFQLKKTLASLLQEQESVSVYYSKLKTLWDELSIYDPIPVCNCGTMSTLLDRYQRDCVFQFLMGLHDSYSNARDQIMLLDPIPPVTKVFSLIQQQERQHQLTHHAPSPDSMALAIKKPFYSQKFPPQPRPNQKRDRPFCTHCKITGHTLETCFKAGKAEAPLCAHCHLFGHTTEKCYKLHGYPQGHKLSNKPPNNAVFSAQSSISPFPQHEETSDEKVGFTKAQFQQLMALLQPKESSIATHHSAN</sequence>
<evidence type="ECO:0000256" key="1">
    <source>
        <dbReference type="SAM" id="MobiDB-lite"/>
    </source>
</evidence>
<evidence type="ECO:0008006" key="6">
    <source>
        <dbReference type="Google" id="ProtNLM"/>
    </source>
</evidence>
<feature type="compositionally biased region" description="Basic and acidic residues" evidence="1">
    <location>
        <begin position="7"/>
        <end position="27"/>
    </location>
</feature>
<dbReference type="Pfam" id="PF14244">
    <property type="entry name" value="Retrotran_gag_3"/>
    <property type="match status" value="1"/>
</dbReference>
<evidence type="ECO:0000259" key="3">
    <source>
        <dbReference type="Pfam" id="PF14244"/>
    </source>
</evidence>
<accession>A0A833US28</accession>
<reference evidence="4" key="2">
    <citation type="submission" date="2020-03" db="EMBL/GenBank/DDBJ databases">
        <title>Walnut 2.0.</title>
        <authorList>
            <person name="Marrano A."/>
            <person name="Britton M."/>
            <person name="Zimin A.V."/>
            <person name="Zaini P.A."/>
            <person name="Workman R."/>
            <person name="Puiu D."/>
            <person name="Bianco L."/>
            <person name="Allen B.J."/>
            <person name="Troggio M."/>
            <person name="Leslie C.A."/>
            <person name="Timp W."/>
            <person name="Dendekar A."/>
            <person name="Salzberg S.L."/>
            <person name="Neale D.B."/>
        </authorList>
    </citation>
    <scope>NUCLEOTIDE SEQUENCE</scope>
    <source>
        <tissue evidence="4">Leaves</tissue>
    </source>
</reference>
<gene>
    <name evidence="4" type="ORF">F2P56_021835</name>
</gene>
<comment type="caution">
    <text evidence="4">The sequence shown here is derived from an EMBL/GenBank/DDBJ whole genome shotgun (WGS) entry which is preliminary data.</text>
</comment>
<evidence type="ECO:0000313" key="4">
    <source>
        <dbReference type="EMBL" id="KAF5457755.1"/>
    </source>
</evidence>